<evidence type="ECO:0000313" key="1">
    <source>
        <dbReference type="EMBL" id="WNL26810.1"/>
    </source>
</evidence>
<evidence type="ECO:0008006" key="5">
    <source>
        <dbReference type="Google" id="ProtNLM"/>
    </source>
</evidence>
<reference evidence="3" key="1">
    <citation type="submission" date="2023-09" db="EMBL/GenBank/DDBJ databases">
        <title>Arcobacter tbilisiensis sp. nov. isolated from chicken meat in Tbilisi, Georgia.</title>
        <authorList>
            <person name="Matthias R."/>
            <person name="Zautner A.E."/>
        </authorList>
    </citation>
    <scope>NUCLEOTIDE SEQUENCE</scope>
    <source>
        <strain evidence="3">LEO 101</strain>
        <strain evidence="1">LEO 49</strain>
        <strain evidence="4">LEO 50</strain>
        <strain evidence="2">LEO 53</strain>
    </source>
</reference>
<evidence type="ECO:0000313" key="3">
    <source>
        <dbReference type="EMBL" id="WNP38544.1"/>
    </source>
</evidence>
<dbReference type="InterPro" id="IPR029044">
    <property type="entry name" value="Nucleotide-diphossugar_trans"/>
</dbReference>
<gene>
    <name evidence="3" type="ORF">RJG58_02330</name>
    <name evidence="4" type="ORF">RMP69_02330</name>
    <name evidence="1" type="ORF">RMQ65_05765</name>
    <name evidence="2" type="ORF">RMQ67_02330</name>
</gene>
<evidence type="ECO:0000313" key="2">
    <source>
        <dbReference type="EMBL" id="WNL32394.1"/>
    </source>
</evidence>
<dbReference type="AlphaFoldDB" id="A0AA96L5J0"/>
<accession>A0AA96L5J0</accession>
<protein>
    <recommendedName>
        <fullName evidence="5">Sugar transferase</fullName>
    </recommendedName>
</protein>
<dbReference type="EMBL" id="CP134855">
    <property type="protein sequence ID" value="WNL32394.1"/>
    <property type="molecule type" value="Genomic_DNA"/>
</dbReference>
<sequence length="402" mass="47305">MKLAPIVLFTYNRPWHTQQTIEALQKNELAKESELFIFSDGGKDEVSWKKVNEVREYLKTINSFKKVILTFQDKNIGLADSIISGVTKIVNKYEKIIVLEDDHVTNKFFLKFMNDALNFYENEEKVWHISGWNYPIKCENLNKTFLWRVMNCWGWATWKDRWQNYEKNPQKLIENFTKEEISIFNLDNIANYYEQIVKNLNGSLDTWAVFWYATIFKNNGLCLNPVRSFVENIGLDDTGTTTSLNSNYSNNLEYDTSNIDFEKNIQENNLYEDKIKLFYLNSQNHNILFSKYINKIFDFLKTLQSGSEKYILYGSGTGTELVLSQIPNDKILFIIDKNLKKHNSYIKNIRIISLEYLKTFDDGNGKIIITVFGRGDRISTMLENEYSIDKKRIIILDILDTY</sequence>
<dbReference type="EMBL" id="CP134853">
    <property type="protein sequence ID" value="WNL26810.1"/>
    <property type="molecule type" value="Genomic_DNA"/>
</dbReference>
<proteinExistence type="predicted"/>
<evidence type="ECO:0000313" key="4">
    <source>
        <dbReference type="EMBL" id="WNP40636.1"/>
    </source>
</evidence>
<dbReference type="Gene3D" id="3.90.550.10">
    <property type="entry name" value="Spore Coat Polysaccharide Biosynthesis Protein SpsA, Chain A"/>
    <property type="match status" value="1"/>
</dbReference>
<dbReference type="EMBL" id="CP135130">
    <property type="protein sequence ID" value="WNP38544.1"/>
    <property type="molecule type" value="Genomic_DNA"/>
</dbReference>
<name>A0AA96L5J0_9BACT</name>
<dbReference type="EMBL" id="CP135131">
    <property type="protein sequence ID" value="WNP40636.1"/>
    <property type="molecule type" value="Genomic_DNA"/>
</dbReference>
<organism evidence="3">
    <name type="scientific">Arcobacter sp. AZ-2023</name>
    <dbReference type="NCBI Taxonomy" id="3074453"/>
    <lineage>
        <taxon>Bacteria</taxon>
        <taxon>Pseudomonadati</taxon>
        <taxon>Campylobacterota</taxon>
        <taxon>Epsilonproteobacteria</taxon>
        <taxon>Campylobacterales</taxon>
        <taxon>Arcobacteraceae</taxon>
        <taxon>Arcobacter</taxon>
    </lineage>
</organism>
<dbReference type="SUPFAM" id="SSF53448">
    <property type="entry name" value="Nucleotide-diphospho-sugar transferases"/>
    <property type="match status" value="1"/>
</dbReference>